<evidence type="ECO:0000256" key="3">
    <source>
        <dbReference type="ARBA" id="ARBA00023002"/>
    </source>
</evidence>
<name>Q8EUX1_MALP2</name>
<evidence type="ECO:0000313" key="8">
    <source>
        <dbReference type="EMBL" id="BAC44590.1"/>
    </source>
</evidence>
<dbReference type="eggNOG" id="COG0656">
    <property type="taxonomic scope" value="Bacteria"/>
</dbReference>
<dbReference type="GO" id="GO:0016616">
    <property type="term" value="F:oxidoreductase activity, acting on the CH-OH group of donors, NAD or NADP as acceptor"/>
    <property type="evidence" value="ECO:0007669"/>
    <property type="project" value="UniProtKB-ARBA"/>
</dbReference>
<dbReference type="InterPro" id="IPR023210">
    <property type="entry name" value="NADP_OxRdtase_dom"/>
</dbReference>
<dbReference type="RefSeq" id="WP_011077619.1">
    <property type="nucleotide sequence ID" value="NC_004432.1"/>
</dbReference>
<dbReference type="InParanoid" id="Q8EUX1"/>
<organism evidence="8 9">
    <name type="scientific">Malacoplasma penetrans (strain HF-2)</name>
    <name type="common">Mycoplasma penetrans</name>
    <dbReference type="NCBI Taxonomy" id="272633"/>
    <lineage>
        <taxon>Bacteria</taxon>
        <taxon>Bacillati</taxon>
        <taxon>Mycoplasmatota</taxon>
        <taxon>Mycoplasmoidales</taxon>
        <taxon>Mycoplasmoidaceae</taxon>
        <taxon>Malacoplasma</taxon>
    </lineage>
</organism>
<dbReference type="Gene3D" id="3.20.20.100">
    <property type="entry name" value="NADP-dependent oxidoreductase domain"/>
    <property type="match status" value="1"/>
</dbReference>
<dbReference type="STRING" id="272633.gene:10731919"/>
<proteinExistence type="inferred from homology"/>
<keyword evidence="9" id="KW-1185">Reference proteome</keyword>
<feature type="binding site" evidence="5">
    <location>
        <position position="97"/>
    </location>
    <ligand>
        <name>substrate</name>
    </ligand>
</feature>
<evidence type="ECO:0000256" key="5">
    <source>
        <dbReference type="PIRSR" id="PIRSR000097-2"/>
    </source>
</evidence>
<keyword evidence="2" id="KW-0521">NADP</keyword>
<sequence>MKKRIGYGSFEVNDVPTLKKCIKQAVLSGYDFVDTAYYYQNEEAIGKAIKELREEGFDKPILVQTKIWPEHYGNVRDAVLLSCQKLQTNKLDMCLLHRRHFNLNMDLSAWEQLIECQKEGLVGEIGVSNFDRDALEIMRQRTGVYPLSNQIELSVNNLREDRVVYNHSKGIEVQAWSPLGDLENNLKNPVLIEMAKKYNTDVAGVLIAYVGSLNCSIIVKTSNPDRVVSNYKAFQIILEESDVEKLKKLNTYKIKYSESFIYDIDN</sequence>
<reference evidence="8 9" key="1">
    <citation type="journal article" date="2002" name="Nucleic Acids Res.">
        <title>The complete genomic sequence of Mycoplasma penetrans, an intracellular bacterial pathogen in humans.</title>
        <authorList>
            <person name="Sasaki Y."/>
            <person name="Ishikawa J."/>
            <person name="Yamashita A."/>
            <person name="Oshima K."/>
            <person name="Kenri T."/>
            <person name="Furuya K."/>
            <person name="Yoshino C."/>
            <person name="Horino A."/>
            <person name="Shiba T."/>
            <person name="Sasaki T."/>
            <person name="Hattori M."/>
        </authorList>
    </citation>
    <scope>NUCLEOTIDE SEQUENCE [LARGE SCALE GENOMIC DNA]</scope>
    <source>
        <strain evidence="8 9">HF-2</strain>
    </source>
</reference>
<comment type="similarity">
    <text evidence="1">Belongs to the aldo/keto reductase family.</text>
</comment>
<dbReference type="InterPro" id="IPR020471">
    <property type="entry name" value="AKR"/>
</dbReference>
<dbReference type="SUPFAM" id="SSF51430">
    <property type="entry name" value="NAD(P)-linked oxidoreductase"/>
    <property type="match status" value="1"/>
</dbReference>
<gene>
    <name evidence="8" type="ordered locus">MYPE7970</name>
</gene>
<dbReference type="Proteomes" id="UP000002522">
    <property type="component" value="Chromosome"/>
</dbReference>
<dbReference type="PIRSF" id="PIRSF000097">
    <property type="entry name" value="AKR"/>
    <property type="match status" value="1"/>
</dbReference>
<evidence type="ECO:0000256" key="4">
    <source>
        <dbReference type="PIRSR" id="PIRSR000097-1"/>
    </source>
</evidence>
<dbReference type="Pfam" id="PF00248">
    <property type="entry name" value="Aldo_ket_red"/>
    <property type="match status" value="1"/>
</dbReference>
<dbReference type="HOGENOM" id="CLU_023205_0_1_14"/>
<dbReference type="EMBL" id="BA000026">
    <property type="protein sequence ID" value="BAC44590.1"/>
    <property type="molecule type" value="Genomic_DNA"/>
</dbReference>
<dbReference type="CDD" id="cd19071">
    <property type="entry name" value="AKR_AKR1-5-like"/>
    <property type="match status" value="1"/>
</dbReference>
<dbReference type="PRINTS" id="PR00069">
    <property type="entry name" value="ALDKETRDTASE"/>
</dbReference>
<protein>
    <submittedName>
        <fullName evidence="8">Aldo/keto reductase family oxidoreductase</fullName>
    </submittedName>
</protein>
<keyword evidence="3" id="KW-0560">Oxidoreductase</keyword>
<evidence type="ECO:0000313" key="9">
    <source>
        <dbReference type="Proteomes" id="UP000002522"/>
    </source>
</evidence>
<dbReference type="KEGG" id="mpe:MYPE7970"/>
<evidence type="ECO:0000256" key="2">
    <source>
        <dbReference type="ARBA" id="ARBA00022857"/>
    </source>
</evidence>
<accession>Q8EUX1</accession>
<evidence type="ECO:0000256" key="1">
    <source>
        <dbReference type="ARBA" id="ARBA00007905"/>
    </source>
</evidence>
<feature type="domain" description="NADP-dependent oxidoreductase" evidence="7">
    <location>
        <begin position="6"/>
        <end position="250"/>
    </location>
</feature>
<dbReference type="PANTHER" id="PTHR43827:SF3">
    <property type="entry name" value="NADP-DEPENDENT OXIDOREDUCTASE DOMAIN-CONTAINING PROTEIN"/>
    <property type="match status" value="1"/>
</dbReference>
<dbReference type="PANTHER" id="PTHR43827">
    <property type="entry name" value="2,5-DIKETO-D-GLUCONIC ACID REDUCTASE"/>
    <property type="match status" value="1"/>
</dbReference>
<feature type="site" description="Lowers pKa of active site Tyr" evidence="6">
    <location>
        <position position="66"/>
    </location>
</feature>
<dbReference type="AlphaFoldDB" id="Q8EUX1"/>
<dbReference type="InterPro" id="IPR036812">
    <property type="entry name" value="NAD(P)_OxRdtase_dom_sf"/>
</dbReference>
<evidence type="ECO:0000259" key="7">
    <source>
        <dbReference type="Pfam" id="PF00248"/>
    </source>
</evidence>
<feature type="active site" description="Proton donor" evidence="4">
    <location>
        <position position="39"/>
    </location>
</feature>
<evidence type="ECO:0000256" key="6">
    <source>
        <dbReference type="PIRSR" id="PIRSR000097-3"/>
    </source>
</evidence>